<feature type="transmembrane region" description="Helical" evidence="7">
    <location>
        <begin position="255"/>
        <end position="277"/>
    </location>
</feature>
<feature type="transmembrane region" description="Helical" evidence="7">
    <location>
        <begin position="428"/>
        <end position="446"/>
    </location>
</feature>
<keyword evidence="2" id="KW-1003">Cell membrane</keyword>
<protein>
    <submittedName>
        <fullName evidence="9">Competence protein ComEC</fullName>
    </submittedName>
</protein>
<feature type="transmembrane region" description="Helical" evidence="7">
    <location>
        <begin position="75"/>
        <end position="93"/>
    </location>
</feature>
<feature type="transmembrane region" description="Helical" evidence="7">
    <location>
        <begin position="35"/>
        <end position="55"/>
    </location>
</feature>
<feature type="transmembrane region" description="Helical" evidence="7">
    <location>
        <begin position="453"/>
        <end position="472"/>
    </location>
</feature>
<feature type="transmembrane region" description="Helical" evidence="7">
    <location>
        <begin position="12"/>
        <end position="29"/>
    </location>
</feature>
<evidence type="ECO:0000256" key="4">
    <source>
        <dbReference type="ARBA" id="ARBA00022989"/>
    </source>
</evidence>
<evidence type="ECO:0000313" key="9">
    <source>
        <dbReference type="EMBL" id="MBB6334976.1"/>
    </source>
</evidence>
<feature type="transmembrane region" description="Helical" evidence="7">
    <location>
        <begin position="389"/>
        <end position="408"/>
    </location>
</feature>
<evidence type="ECO:0000259" key="8">
    <source>
        <dbReference type="Pfam" id="PF03772"/>
    </source>
</evidence>
<dbReference type="Proteomes" id="UP000617426">
    <property type="component" value="Unassembled WGS sequence"/>
</dbReference>
<gene>
    <name evidence="9" type="ORF">HD592_001541</name>
</gene>
<dbReference type="Pfam" id="PF03772">
    <property type="entry name" value="Competence"/>
    <property type="match status" value="1"/>
</dbReference>
<dbReference type="AlphaFoldDB" id="A0A923E2U3"/>
<organism evidence="9 10">
    <name type="scientific">Schaalia hyovaginalis</name>
    <dbReference type="NCBI Taxonomy" id="29316"/>
    <lineage>
        <taxon>Bacteria</taxon>
        <taxon>Bacillati</taxon>
        <taxon>Actinomycetota</taxon>
        <taxon>Actinomycetes</taxon>
        <taxon>Actinomycetales</taxon>
        <taxon>Actinomycetaceae</taxon>
        <taxon>Schaalia</taxon>
    </lineage>
</organism>
<dbReference type="InterPro" id="IPR052159">
    <property type="entry name" value="Competence_DNA_uptake"/>
</dbReference>
<dbReference type="GO" id="GO:0005886">
    <property type="term" value="C:plasma membrane"/>
    <property type="evidence" value="ECO:0007669"/>
    <property type="project" value="UniProtKB-SubCell"/>
</dbReference>
<feature type="transmembrane region" description="Helical" evidence="7">
    <location>
        <begin position="349"/>
        <end position="369"/>
    </location>
</feature>
<name>A0A923E2U3_9ACTO</name>
<dbReference type="RefSeq" id="WP_184453073.1">
    <property type="nucleotide sequence ID" value="NZ_JACHMK010000001.1"/>
</dbReference>
<evidence type="ECO:0000256" key="2">
    <source>
        <dbReference type="ARBA" id="ARBA00022475"/>
    </source>
</evidence>
<evidence type="ECO:0000256" key="1">
    <source>
        <dbReference type="ARBA" id="ARBA00004651"/>
    </source>
</evidence>
<keyword evidence="5 7" id="KW-0472">Membrane</keyword>
<feature type="compositionally biased region" description="Basic residues" evidence="6">
    <location>
        <begin position="547"/>
        <end position="556"/>
    </location>
</feature>
<keyword evidence="3 7" id="KW-0812">Transmembrane</keyword>
<sequence>MTLAKRMPDLDDLRLLPVALAAWAGAWWGTGGGRAPLILIIVSLLIAALALALLISKGPGPAPLHARSPRGSLGAGLLVVALALAVATGTAGAHRRAFDASEAVRAARSGSLVSVTARLEEDPVPVKARSGVSRSRARARVLETGEGRSEGAYVRIIVTGELAEARRGDRVEVRGVLDTSHPQGPPTAGLLRGESIVIAARPGGWRGSVRRLRERLVEACAGLDEQGRALVPGMAIGDDRAMGPELRKAFRTASLTHLTAVSGSHLAIVLGVAPYLLPRSRRGRILGMGIVLVVFVAIVGPTPAVLRAALSSGSALLGALIGRNGQGIATLGAVVTGMLLIDPWCSRDFGFALSAAATFGVLVPARAWLRSGRARLRDDAPLGRFLGRLLALIAVPAWCAIMTAPILLAMNPALPAYAVPANLVAAPAVAPATLLALGSALLAPLWMPGAAALARASSVCTAWIAATARSVADLPGARFEASGARLALLGALAGLCALVLIWRRGRARASTKKDGGAPRHALKASWRPSSGTRRRRDPCAPQQSPRPRPRSLRPRGRPSAPRRSSRPPNPRSHRRRPPG</sequence>
<feature type="transmembrane region" description="Helical" evidence="7">
    <location>
        <begin position="484"/>
        <end position="502"/>
    </location>
</feature>
<dbReference type="PANTHER" id="PTHR30619:SF7">
    <property type="entry name" value="BETA-LACTAMASE DOMAIN PROTEIN"/>
    <property type="match status" value="1"/>
</dbReference>
<reference evidence="9" key="1">
    <citation type="submission" date="2020-08" db="EMBL/GenBank/DDBJ databases">
        <title>Sequencing the genomes of 1000 actinobacteria strains.</title>
        <authorList>
            <person name="Klenk H.-P."/>
        </authorList>
    </citation>
    <scope>NUCLEOTIDE SEQUENCE</scope>
    <source>
        <strain evidence="9">DSM 10695</strain>
    </source>
</reference>
<keyword evidence="4 7" id="KW-1133">Transmembrane helix</keyword>
<proteinExistence type="predicted"/>
<feature type="domain" description="ComEC/Rec2-related protein" evidence="8">
    <location>
        <begin position="234"/>
        <end position="503"/>
    </location>
</feature>
<dbReference type="InterPro" id="IPR004477">
    <property type="entry name" value="ComEC_N"/>
</dbReference>
<accession>A0A923E2U3</accession>
<feature type="region of interest" description="Disordered" evidence="6">
    <location>
        <begin position="509"/>
        <end position="579"/>
    </location>
</feature>
<dbReference type="EMBL" id="JACHMK010000001">
    <property type="protein sequence ID" value="MBB6334976.1"/>
    <property type="molecule type" value="Genomic_DNA"/>
</dbReference>
<dbReference type="PANTHER" id="PTHR30619">
    <property type="entry name" value="DNA INTERNALIZATION/COMPETENCE PROTEIN COMEC/REC2"/>
    <property type="match status" value="1"/>
</dbReference>
<dbReference type="NCBIfam" id="TIGR00360">
    <property type="entry name" value="ComEC_N-term"/>
    <property type="match status" value="1"/>
</dbReference>
<evidence type="ECO:0000256" key="6">
    <source>
        <dbReference type="SAM" id="MobiDB-lite"/>
    </source>
</evidence>
<evidence type="ECO:0000313" key="10">
    <source>
        <dbReference type="Proteomes" id="UP000617426"/>
    </source>
</evidence>
<evidence type="ECO:0000256" key="7">
    <source>
        <dbReference type="SAM" id="Phobius"/>
    </source>
</evidence>
<evidence type="ECO:0000256" key="3">
    <source>
        <dbReference type="ARBA" id="ARBA00022692"/>
    </source>
</evidence>
<keyword evidence="10" id="KW-1185">Reference proteome</keyword>
<comment type="subcellular location">
    <subcellularLocation>
        <location evidence="1">Cell membrane</location>
        <topology evidence="1">Multi-pass membrane protein</topology>
    </subcellularLocation>
</comment>
<evidence type="ECO:0000256" key="5">
    <source>
        <dbReference type="ARBA" id="ARBA00023136"/>
    </source>
</evidence>
<comment type="caution">
    <text evidence="9">The sequence shown here is derived from an EMBL/GenBank/DDBJ whole genome shotgun (WGS) entry which is preliminary data.</text>
</comment>
<feature type="transmembrane region" description="Helical" evidence="7">
    <location>
        <begin position="289"/>
        <end position="310"/>
    </location>
</feature>